<evidence type="ECO:0000256" key="1">
    <source>
        <dbReference type="SAM" id="MobiDB-lite"/>
    </source>
</evidence>
<feature type="compositionally biased region" description="Basic and acidic residues" evidence="1">
    <location>
        <begin position="1"/>
        <end position="12"/>
    </location>
</feature>
<evidence type="ECO:0000313" key="3">
    <source>
        <dbReference type="Proteomes" id="UP000822688"/>
    </source>
</evidence>
<dbReference type="EMBL" id="CM026427">
    <property type="protein sequence ID" value="KAG0570773.1"/>
    <property type="molecule type" value="Genomic_DNA"/>
</dbReference>
<gene>
    <name evidence="2" type="ORF">KC19_6G186900</name>
</gene>
<evidence type="ECO:0000313" key="2">
    <source>
        <dbReference type="EMBL" id="KAG0570773.1"/>
    </source>
</evidence>
<protein>
    <submittedName>
        <fullName evidence="2">Uncharacterized protein</fullName>
    </submittedName>
</protein>
<feature type="region of interest" description="Disordered" evidence="1">
    <location>
        <begin position="1"/>
        <end position="28"/>
    </location>
</feature>
<keyword evidence="3" id="KW-1185">Reference proteome</keyword>
<dbReference type="Proteomes" id="UP000822688">
    <property type="component" value="Chromosome 6"/>
</dbReference>
<proteinExistence type="predicted"/>
<accession>A0A8T0HGJ6</accession>
<comment type="caution">
    <text evidence="2">The sequence shown here is derived from an EMBL/GenBank/DDBJ whole genome shotgun (WGS) entry which is preliminary data.</text>
</comment>
<dbReference type="AlphaFoldDB" id="A0A8T0HGJ6"/>
<organism evidence="2 3">
    <name type="scientific">Ceratodon purpureus</name>
    <name type="common">Fire moss</name>
    <name type="synonym">Dicranum purpureum</name>
    <dbReference type="NCBI Taxonomy" id="3225"/>
    <lineage>
        <taxon>Eukaryota</taxon>
        <taxon>Viridiplantae</taxon>
        <taxon>Streptophyta</taxon>
        <taxon>Embryophyta</taxon>
        <taxon>Bryophyta</taxon>
        <taxon>Bryophytina</taxon>
        <taxon>Bryopsida</taxon>
        <taxon>Dicranidae</taxon>
        <taxon>Pseudoditrichales</taxon>
        <taxon>Ditrichaceae</taxon>
        <taxon>Ceratodon</taxon>
    </lineage>
</organism>
<sequence length="126" mass="14501">MGRNKLDWHEEPVVSSDSQDMEADTSSALKETQNTHADIMFVSQNAQRPVRKPCIVSHCYPSERRCVLAPHLIRRLSALQFHSVRGSSLVKEALHNLQHRRGGLEDVRGGQLMWTMCCSLRRYRRC</sequence>
<reference evidence="2 3" key="1">
    <citation type="submission" date="2020-06" db="EMBL/GenBank/DDBJ databases">
        <title>WGS assembly of Ceratodon purpureus strain R40.</title>
        <authorList>
            <person name="Carey S.B."/>
            <person name="Jenkins J."/>
            <person name="Shu S."/>
            <person name="Lovell J.T."/>
            <person name="Sreedasyam A."/>
            <person name="Maumus F."/>
            <person name="Tiley G.P."/>
            <person name="Fernandez-Pozo N."/>
            <person name="Barry K."/>
            <person name="Chen C."/>
            <person name="Wang M."/>
            <person name="Lipzen A."/>
            <person name="Daum C."/>
            <person name="Saski C.A."/>
            <person name="Payton A.C."/>
            <person name="Mcbreen J.C."/>
            <person name="Conrad R.E."/>
            <person name="Kollar L.M."/>
            <person name="Olsson S."/>
            <person name="Huttunen S."/>
            <person name="Landis J.B."/>
            <person name="Wickett N.J."/>
            <person name="Johnson M.G."/>
            <person name="Rensing S.A."/>
            <person name="Grimwood J."/>
            <person name="Schmutz J."/>
            <person name="Mcdaniel S.F."/>
        </authorList>
    </citation>
    <scope>NUCLEOTIDE SEQUENCE [LARGE SCALE GENOMIC DNA]</scope>
    <source>
        <strain evidence="2 3">R40</strain>
    </source>
</reference>
<name>A0A8T0HGJ6_CERPU</name>